<dbReference type="InterPro" id="IPR006597">
    <property type="entry name" value="Sel1-like"/>
</dbReference>
<sequence>MDVVSDVVNLIKPVKVLVPPLSDSKLGIDHQEEGEGLEATKDFKAAFRCFIYSATYGHPRGLASRNRLALCLSAEEVQQVGKELIEEVSDKARGGDPASLHVLGILFDKGWGVGQSFGRAFNCYLKAVEKGFLMSIYNVAVFLANGLSVDKDVDESMRLYNIAAEAGVASAMNNIGTYYVAGQGVPVDHQKANDWFFKAANNDDSVAQSNLGYRMFFGVGCKPDRDEGIRLLKKSVEAEYEDAYYKLALCYSDTRGAGPLFSPIEAAYYANYAMKFENVEKRALSLLQALRGQLPSGWEKAIQNRVAADARVKERRRQDRAVRKYIQDIALLF</sequence>
<dbReference type="InterPro" id="IPR052945">
    <property type="entry name" value="Mitotic_Regulator"/>
</dbReference>
<accession>A0A7S3GM85</accession>
<dbReference type="InterPro" id="IPR011990">
    <property type="entry name" value="TPR-like_helical_dom_sf"/>
</dbReference>
<dbReference type="PANTHER" id="PTHR43628">
    <property type="entry name" value="ACTIVATOR OF C KINASE PROTEIN 1-RELATED"/>
    <property type="match status" value="1"/>
</dbReference>
<gene>
    <name evidence="1" type="ORF">PBIL07802_LOCUS33053</name>
</gene>
<proteinExistence type="predicted"/>
<dbReference type="PANTHER" id="PTHR43628:SF1">
    <property type="entry name" value="CHITIN SYNTHASE REGULATORY FACTOR 2-RELATED"/>
    <property type="match status" value="1"/>
</dbReference>
<dbReference type="Gene3D" id="1.25.40.10">
    <property type="entry name" value="Tetratricopeptide repeat domain"/>
    <property type="match status" value="1"/>
</dbReference>
<dbReference type="SMART" id="SM00671">
    <property type="entry name" value="SEL1"/>
    <property type="match status" value="5"/>
</dbReference>
<reference evidence="1" key="1">
    <citation type="submission" date="2021-01" db="EMBL/GenBank/DDBJ databases">
        <authorList>
            <person name="Corre E."/>
            <person name="Pelletier E."/>
            <person name="Niang G."/>
            <person name="Scheremetjew M."/>
            <person name="Finn R."/>
            <person name="Kale V."/>
            <person name="Holt S."/>
            <person name="Cochrane G."/>
            <person name="Meng A."/>
            <person name="Brown T."/>
            <person name="Cohen L."/>
        </authorList>
    </citation>
    <scope>NUCLEOTIDE SEQUENCE</scope>
    <source>
        <strain evidence="1">NIES-2562</strain>
    </source>
</reference>
<organism evidence="1">
    <name type="scientific">Palpitomonas bilix</name>
    <dbReference type="NCBI Taxonomy" id="652834"/>
    <lineage>
        <taxon>Eukaryota</taxon>
        <taxon>Eukaryota incertae sedis</taxon>
    </lineage>
</organism>
<evidence type="ECO:0000313" key="1">
    <source>
        <dbReference type="EMBL" id="CAE0270698.1"/>
    </source>
</evidence>
<dbReference type="AlphaFoldDB" id="A0A7S3GM85"/>
<dbReference type="SUPFAM" id="SSF81901">
    <property type="entry name" value="HCP-like"/>
    <property type="match status" value="2"/>
</dbReference>
<name>A0A7S3GM85_9EUKA</name>
<protein>
    <submittedName>
        <fullName evidence="1">Uncharacterized protein</fullName>
    </submittedName>
</protein>
<dbReference type="Pfam" id="PF08238">
    <property type="entry name" value="Sel1"/>
    <property type="match status" value="6"/>
</dbReference>
<dbReference type="EMBL" id="HBIB01050031">
    <property type="protein sequence ID" value="CAE0270698.1"/>
    <property type="molecule type" value="Transcribed_RNA"/>
</dbReference>